<feature type="region of interest" description="Disordered" evidence="11">
    <location>
        <begin position="269"/>
        <end position="306"/>
    </location>
</feature>
<proteinExistence type="inferred from homology"/>
<dbReference type="Ensembl" id="ENSACLT00000014551.2">
    <property type="protein sequence ID" value="ENSACLP00000014208.2"/>
    <property type="gene ID" value="ENSACLG00000009693.2"/>
</dbReference>
<evidence type="ECO:0000256" key="2">
    <source>
        <dbReference type="ARBA" id="ARBA00009517"/>
    </source>
</evidence>
<feature type="binding site" evidence="8">
    <location>
        <position position="549"/>
    </location>
    <ligand>
        <name>AMP</name>
        <dbReference type="ChEBI" id="CHEBI:456215"/>
    </ligand>
</feature>
<evidence type="ECO:0000259" key="12">
    <source>
        <dbReference type="PROSITE" id="PS51845"/>
    </source>
</evidence>
<feature type="binding site" evidence="8">
    <location>
        <position position="600"/>
    </location>
    <ligand>
        <name>AMP</name>
        <dbReference type="ChEBI" id="CHEBI:456215"/>
    </ligand>
</feature>
<dbReference type="GO" id="GO:0006198">
    <property type="term" value="P:cAMP catabolic process"/>
    <property type="evidence" value="ECO:0007669"/>
    <property type="project" value="UniProtKB-UniPathway"/>
</dbReference>
<comment type="similarity">
    <text evidence="2">Belongs to the cyclic nucleotide phosphodiesterase family. PDE4 subfamily.</text>
</comment>
<reference evidence="13 14" key="1">
    <citation type="submission" date="2018-05" db="EMBL/GenBank/DDBJ databases">
        <authorList>
            <person name="Datahose"/>
        </authorList>
    </citation>
    <scope>NUCLEOTIDE SEQUENCE</scope>
</reference>
<dbReference type="AlphaFoldDB" id="A0A3P8PB11"/>
<feature type="active site" description="Proton donor" evidence="7">
    <location>
        <position position="391"/>
    </location>
</feature>
<dbReference type="Pfam" id="PF00233">
    <property type="entry name" value="PDEase_I"/>
    <property type="match status" value="1"/>
</dbReference>
<feature type="domain" description="PDEase" evidence="12">
    <location>
        <begin position="315"/>
        <end position="644"/>
    </location>
</feature>
<dbReference type="GeneTree" id="ENSGT00940000155190"/>
<dbReference type="GO" id="GO:0004115">
    <property type="term" value="F:3',5'-cyclic-AMP phosphodiesterase activity"/>
    <property type="evidence" value="ECO:0007669"/>
    <property type="project" value="UniProtKB-EC"/>
</dbReference>
<evidence type="ECO:0000256" key="5">
    <source>
        <dbReference type="ARBA" id="ARBA00023149"/>
    </source>
</evidence>
<name>A0A3P8PB11_ASTCA</name>
<dbReference type="OMA" id="MMKERCG"/>
<accession>A0A3P8PB11</accession>
<keyword evidence="4 10" id="KW-0378">Hydrolase</keyword>
<feature type="binding site" evidence="8">
    <location>
        <position position="432"/>
    </location>
    <ligand>
        <name>AMP</name>
        <dbReference type="ChEBI" id="CHEBI:456215"/>
    </ligand>
</feature>
<comment type="cofactor">
    <cofactor evidence="10">
        <name>a divalent metal cation</name>
        <dbReference type="ChEBI" id="CHEBI:60240"/>
    </cofactor>
    <text evidence="10">Binds 2 divalent metal cations per subunit. Site 1 may preferentially bind zinc ions, while site 2 has a preference for magnesium and/or manganese ions.</text>
</comment>
<dbReference type="SMART" id="SM00471">
    <property type="entry name" value="HDc"/>
    <property type="match status" value="1"/>
</dbReference>
<protein>
    <recommendedName>
        <fullName evidence="10">Phosphodiesterase</fullName>
        <ecNumber evidence="10">3.1.4.-</ecNumber>
    </recommendedName>
</protein>
<dbReference type="PANTHER" id="PTHR11347">
    <property type="entry name" value="CYCLIC NUCLEOTIDE PHOSPHODIESTERASE"/>
    <property type="match status" value="1"/>
</dbReference>
<feature type="binding site" evidence="9">
    <location>
        <position position="432"/>
    </location>
    <ligand>
        <name>Zn(2+)</name>
        <dbReference type="ChEBI" id="CHEBI:29105"/>
        <label>2</label>
    </ligand>
</feature>
<feature type="binding site" evidence="9">
    <location>
        <position position="549"/>
    </location>
    <ligand>
        <name>Zn(2+)</name>
        <dbReference type="ChEBI" id="CHEBI:29105"/>
        <label>1</label>
    </ligand>
</feature>
<dbReference type="Proteomes" id="UP000265100">
    <property type="component" value="Chromosome 17"/>
</dbReference>
<evidence type="ECO:0000256" key="3">
    <source>
        <dbReference type="ARBA" id="ARBA00022723"/>
    </source>
</evidence>
<reference evidence="13" key="4">
    <citation type="submission" date="2025-09" db="UniProtKB">
        <authorList>
            <consortium name="Ensembl"/>
        </authorList>
    </citation>
    <scope>IDENTIFICATION</scope>
</reference>
<feature type="binding site" evidence="9">
    <location>
        <position position="432"/>
    </location>
    <ligand>
        <name>Zn(2+)</name>
        <dbReference type="ChEBI" id="CHEBI:29105"/>
        <label>1</label>
    </ligand>
</feature>
<dbReference type="InterPro" id="IPR040844">
    <property type="entry name" value="PDE4_UCR"/>
</dbReference>
<comment type="catalytic activity">
    <reaction evidence="6">
        <text>3',5'-cyclic AMP + H2O = AMP + H(+)</text>
        <dbReference type="Rhea" id="RHEA:25277"/>
        <dbReference type="ChEBI" id="CHEBI:15377"/>
        <dbReference type="ChEBI" id="CHEBI:15378"/>
        <dbReference type="ChEBI" id="CHEBI:58165"/>
        <dbReference type="ChEBI" id="CHEBI:456215"/>
        <dbReference type="EC" id="3.1.4.53"/>
    </reaction>
    <physiologicalReaction direction="left-to-right" evidence="6">
        <dbReference type="Rhea" id="RHEA:25278"/>
    </physiologicalReaction>
</comment>
<dbReference type="CDD" id="cd00077">
    <property type="entry name" value="HDc"/>
    <property type="match status" value="1"/>
</dbReference>
<dbReference type="FunFam" id="1.10.1300.10:FF:000001">
    <property type="entry name" value="Phosphodiesterase"/>
    <property type="match status" value="1"/>
</dbReference>
<dbReference type="PROSITE" id="PS00126">
    <property type="entry name" value="PDEASE_I_1"/>
    <property type="match status" value="1"/>
</dbReference>
<comment type="pathway">
    <text evidence="1">Purine metabolism; 3',5'-cyclic AMP degradation; AMP from 3',5'-cyclic AMP: step 1/1.</text>
</comment>
<dbReference type="Bgee" id="ENSACLG00000009693">
    <property type="expression patterns" value="Expressed in muscle tissue and 7 other cell types or tissues"/>
</dbReference>
<evidence type="ECO:0000256" key="10">
    <source>
        <dbReference type="RuleBase" id="RU363067"/>
    </source>
</evidence>
<evidence type="ECO:0000313" key="13">
    <source>
        <dbReference type="Ensembl" id="ENSACLP00000014208.2"/>
    </source>
</evidence>
<dbReference type="Gene3D" id="1.10.1300.10">
    <property type="entry name" value="3'5'-cyclic nucleotide phosphodiesterase, catalytic domain"/>
    <property type="match status" value="1"/>
</dbReference>
<feature type="binding site" evidence="8">
    <location>
        <begin position="391"/>
        <end position="395"/>
    </location>
    <ligand>
        <name>AMP</name>
        <dbReference type="ChEBI" id="CHEBI:456215"/>
    </ligand>
</feature>
<keyword evidence="3 9" id="KW-0479">Metal-binding</keyword>
<evidence type="ECO:0000256" key="8">
    <source>
        <dbReference type="PIRSR" id="PIRSR623088-2"/>
    </source>
</evidence>
<dbReference type="InterPro" id="IPR003607">
    <property type="entry name" value="HD/PDEase_dom"/>
</dbReference>
<organism evidence="13 14">
    <name type="scientific">Astatotilapia calliptera</name>
    <name type="common">Eastern happy</name>
    <name type="synonym">Chromis callipterus</name>
    <dbReference type="NCBI Taxonomy" id="8154"/>
    <lineage>
        <taxon>Eukaryota</taxon>
        <taxon>Metazoa</taxon>
        <taxon>Chordata</taxon>
        <taxon>Craniata</taxon>
        <taxon>Vertebrata</taxon>
        <taxon>Euteleostomi</taxon>
        <taxon>Actinopterygii</taxon>
        <taxon>Neopterygii</taxon>
        <taxon>Teleostei</taxon>
        <taxon>Neoteleostei</taxon>
        <taxon>Acanthomorphata</taxon>
        <taxon>Ovalentaria</taxon>
        <taxon>Cichlomorphae</taxon>
        <taxon>Cichliformes</taxon>
        <taxon>Cichlidae</taxon>
        <taxon>African cichlids</taxon>
        <taxon>Pseudocrenilabrinae</taxon>
        <taxon>Haplochromini</taxon>
        <taxon>Astatotilapia</taxon>
    </lineage>
</organism>
<dbReference type="Pfam" id="PF18100">
    <property type="entry name" value="PDE4_UCR"/>
    <property type="match status" value="1"/>
</dbReference>
<dbReference type="GO" id="GO:0046872">
    <property type="term" value="F:metal ion binding"/>
    <property type="evidence" value="ECO:0007669"/>
    <property type="project" value="UniProtKB-KW"/>
</dbReference>
<reference evidence="13" key="3">
    <citation type="submission" date="2025-08" db="UniProtKB">
        <authorList>
            <consortium name="Ensembl"/>
        </authorList>
    </citation>
    <scope>IDENTIFICATION</scope>
</reference>
<evidence type="ECO:0000256" key="9">
    <source>
        <dbReference type="PIRSR" id="PIRSR623088-3"/>
    </source>
</evidence>
<dbReference type="InterPro" id="IPR036971">
    <property type="entry name" value="PDEase_catalytic_dom_sf"/>
</dbReference>
<sequence length="677" mass="76517">MSSNELSVEMDSCIRTFKEHMHLELEPPKMPGVMGGKRGATSPKLSPRSSPRLFRKLMVNKSIRQRRRFTVAHTCFDVENGPSSSCSPLDPQASPGSGLVLHTNFPGHNQRRESFLYRSDSDYELSPKSMSRNSSIASELHGDDLIVTPFAQVNIPLSTRPVGGRSLGVAGQRSGSMCSVCSDCVSLCAGCLLTDDAYQKLAMETMEELEWCLDQLETIQTYRSVSDMASTKFKRMLNRELTHLSEMSRSGNQVSEFISNTFLDKQNEVEIPSPTSKTREKKKQQKQQLMTQISGVKKVSHGPSLSSSSIARFGVKTDKEELLSKELEDLNKWGLNIFSVSEFSNNRPLTCIMYAIFQERDLLKTFKIPADTFVAYMMTLEDHYHSDVAYHNSLHAADVAQSTHILLSTPALDAVFTDLEILAAIFAAAIHDVDHPGVSNQFLINTNSELALMYNDESVLENHHLAVGFKLLQEDNCDIFQNLTKKQRQSLRKMVIDMVLATDMSKHMSLLADLKTMVETKKVTSSGVLLLDNYTDRIQVLRNMVHCADLSNPTKSLELYRQWTDRIMEEFFHQGDRERERGMEISPMCDKHTASVEKSQVGFIDYIVHPLWETWADLVHPDAQDILDTLEDNRNWYQSMIPQRPGGGEKFQFELTLEEEDLDGMEKDEGKSSCCPF</sequence>
<dbReference type="UniPathway" id="UPA00762">
    <property type="reaction ID" value="UER00747"/>
</dbReference>
<dbReference type="PROSITE" id="PS51845">
    <property type="entry name" value="PDEASE_I_2"/>
    <property type="match status" value="1"/>
</dbReference>
<reference evidence="14" key="2">
    <citation type="submission" date="2023-03" db="EMBL/GenBank/DDBJ databases">
        <authorList>
            <consortium name="Wellcome Sanger Institute Data Sharing"/>
        </authorList>
    </citation>
    <scope>NUCLEOTIDE SEQUENCE [LARGE SCALE GENOMIC DNA]</scope>
</reference>
<feature type="region of interest" description="Disordered" evidence="11">
    <location>
        <begin position="26"/>
        <end position="49"/>
    </location>
</feature>
<evidence type="ECO:0000256" key="1">
    <source>
        <dbReference type="ARBA" id="ARBA00004703"/>
    </source>
</evidence>
<evidence type="ECO:0000256" key="4">
    <source>
        <dbReference type="ARBA" id="ARBA00022801"/>
    </source>
</evidence>
<keyword evidence="5" id="KW-0114">cAMP</keyword>
<feature type="binding site" evidence="9">
    <location>
        <position position="431"/>
    </location>
    <ligand>
        <name>Zn(2+)</name>
        <dbReference type="ChEBI" id="CHEBI:29105"/>
        <label>1</label>
    </ligand>
</feature>
<dbReference type="STRING" id="8154.ENSACLP00000014208"/>
<dbReference type="InterPro" id="IPR002073">
    <property type="entry name" value="PDEase_catalytic_dom"/>
</dbReference>
<evidence type="ECO:0000256" key="11">
    <source>
        <dbReference type="SAM" id="MobiDB-lite"/>
    </source>
</evidence>
<dbReference type="InterPro" id="IPR023088">
    <property type="entry name" value="PDEase"/>
</dbReference>
<evidence type="ECO:0000313" key="14">
    <source>
        <dbReference type="Proteomes" id="UP000265100"/>
    </source>
</evidence>
<dbReference type="PRINTS" id="PR00387">
    <property type="entry name" value="PDIESTERASE1"/>
</dbReference>
<dbReference type="EC" id="3.1.4.-" evidence="10"/>
<dbReference type="GO" id="GO:0007165">
    <property type="term" value="P:signal transduction"/>
    <property type="evidence" value="ECO:0007669"/>
    <property type="project" value="InterPro"/>
</dbReference>
<evidence type="ECO:0000256" key="7">
    <source>
        <dbReference type="PIRSR" id="PIRSR623088-1"/>
    </source>
</evidence>
<evidence type="ECO:0000256" key="6">
    <source>
        <dbReference type="ARBA" id="ARBA00033681"/>
    </source>
</evidence>
<dbReference type="SUPFAM" id="SSF109604">
    <property type="entry name" value="HD-domain/PDEase-like"/>
    <property type="match status" value="1"/>
</dbReference>
<keyword evidence="14" id="KW-1185">Reference proteome</keyword>
<dbReference type="InterPro" id="IPR023174">
    <property type="entry name" value="PDEase_CS"/>
</dbReference>
<feature type="binding site" evidence="9">
    <location>
        <position position="395"/>
    </location>
    <ligand>
        <name>Zn(2+)</name>
        <dbReference type="ChEBI" id="CHEBI:29105"/>
        <label>1</label>
    </ligand>
</feature>